<organism evidence="3 4">
    <name type="scientific">Gossypium davidsonii</name>
    <name type="common">Davidson's cotton</name>
    <name type="synonym">Gossypium klotzschianum subsp. davidsonii</name>
    <dbReference type="NCBI Taxonomy" id="34287"/>
    <lineage>
        <taxon>Eukaryota</taxon>
        <taxon>Viridiplantae</taxon>
        <taxon>Streptophyta</taxon>
        <taxon>Embryophyta</taxon>
        <taxon>Tracheophyta</taxon>
        <taxon>Spermatophyta</taxon>
        <taxon>Magnoliopsida</taxon>
        <taxon>eudicotyledons</taxon>
        <taxon>Gunneridae</taxon>
        <taxon>Pentapetalae</taxon>
        <taxon>rosids</taxon>
        <taxon>malvids</taxon>
        <taxon>Malvales</taxon>
        <taxon>Malvaceae</taxon>
        <taxon>Malvoideae</taxon>
        <taxon>Gossypium</taxon>
    </lineage>
</organism>
<feature type="region of interest" description="Disordered" evidence="1">
    <location>
        <begin position="122"/>
        <end position="144"/>
    </location>
</feature>
<keyword evidence="2" id="KW-0812">Transmembrane</keyword>
<comment type="caution">
    <text evidence="3">The sequence shown here is derived from an EMBL/GenBank/DDBJ whole genome shotgun (WGS) entry which is preliminary data.</text>
</comment>
<feature type="transmembrane region" description="Helical" evidence="2">
    <location>
        <begin position="64"/>
        <end position="87"/>
    </location>
</feature>
<keyword evidence="2" id="KW-1133">Transmembrane helix</keyword>
<dbReference type="EMBL" id="JABFAC010000007">
    <property type="protein sequence ID" value="MBA0619487.1"/>
    <property type="molecule type" value="Genomic_DNA"/>
</dbReference>
<evidence type="ECO:0000313" key="4">
    <source>
        <dbReference type="Proteomes" id="UP000593561"/>
    </source>
</evidence>
<feature type="region of interest" description="Disordered" evidence="1">
    <location>
        <begin position="1"/>
        <end position="35"/>
    </location>
</feature>
<accession>A0A7J8S057</accession>
<gene>
    <name evidence="3" type="ORF">Godav_028650</name>
</gene>
<name>A0A7J8S057_GOSDV</name>
<evidence type="ECO:0000256" key="2">
    <source>
        <dbReference type="SAM" id="Phobius"/>
    </source>
</evidence>
<keyword evidence="2" id="KW-0472">Membrane</keyword>
<protein>
    <submittedName>
        <fullName evidence="3">Uncharacterized protein</fullName>
    </submittedName>
</protein>
<sequence length="207" mass="21116">MEAPTNDPRTGKAAAATLESGPGAGPESGEEICSAPPAEGEVAGALAAMTALIEAAATMMAVEIFFMSMVNGVSPVIVVICFVIAGLKEKDGGEETKETTEAPTKDPRTGKVAAATLESGPGAAAEAGEEIGPEPPSEGAGAGTPAAMTALIEAAATMMAVENFFMSMAYNGIIKRTGNERDLSLITGEWEAAGDYYLLCYCRSEEQ</sequence>
<dbReference type="AlphaFoldDB" id="A0A7J8S057"/>
<evidence type="ECO:0000256" key="1">
    <source>
        <dbReference type="SAM" id="MobiDB-lite"/>
    </source>
</evidence>
<evidence type="ECO:0000313" key="3">
    <source>
        <dbReference type="EMBL" id="MBA0619487.1"/>
    </source>
</evidence>
<reference evidence="3 4" key="1">
    <citation type="journal article" date="2019" name="Genome Biol. Evol.">
        <title>Insights into the evolution of the New World diploid cottons (Gossypium, subgenus Houzingenia) based on genome sequencing.</title>
        <authorList>
            <person name="Grover C.E."/>
            <person name="Arick M.A. 2nd"/>
            <person name="Thrash A."/>
            <person name="Conover J.L."/>
            <person name="Sanders W.S."/>
            <person name="Peterson D.G."/>
            <person name="Frelichowski J.E."/>
            <person name="Scheffler J.A."/>
            <person name="Scheffler B.E."/>
            <person name="Wendel J.F."/>
        </authorList>
    </citation>
    <scope>NUCLEOTIDE SEQUENCE [LARGE SCALE GENOMIC DNA]</scope>
    <source>
        <strain evidence="3">27</strain>
        <tissue evidence="3">Leaf</tissue>
    </source>
</reference>
<dbReference type="Proteomes" id="UP000593561">
    <property type="component" value="Unassembled WGS sequence"/>
</dbReference>
<keyword evidence="4" id="KW-1185">Reference proteome</keyword>
<proteinExistence type="predicted"/>